<evidence type="ECO:0000313" key="3">
    <source>
        <dbReference type="Proteomes" id="UP000199598"/>
    </source>
</evidence>
<keyword evidence="1" id="KW-0812">Transmembrane</keyword>
<comment type="caution">
    <text evidence="2">The sequence shown here is derived from an EMBL/GenBank/DDBJ whole genome shotgun (WGS) entry which is preliminary data.</text>
</comment>
<keyword evidence="1" id="KW-0472">Membrane</keyword>
<keyword evidence="3" id="KW-1185">Reference proteome</keyword>
<dbReference type="Proteomes" id="UP000199598">
    <property type="component" value="Unassembled WGS sequence"/>
</dbReference>
<proteinExistence type="predicted"/>
<feature type="transmembrane region" description="Helical" evidence="1">
    <location>
        <begin position="6"/>
        <end position="24"/>
    </location>
</feature>
<reference evidence="2 3" key="1">
    <citation type="submission" date="2016-10" db="EMBL/GenBank/DDBJ databases">
        <authorList>
            <person name="Varghese N."/>
            <person name="Submissions S."/>
        </authorList>
    </citation>
    <scope>NUCLEOTIDE SEQUENCE [LARGE SCALE GENOMIC DNA]</scope>
    <source>
        <strain evidence="2 3">DSM 16392</strain>
    </source>
</reference>
<evidence type="ECO:0000256" key="1">
    <source>
        <dbReference type="SAM" id="Phobius"/>
    </source>
</evidence>
<keyword evidence="1" id="KW-1133">Transmembrane helix</keyword>
<evidence type="ECO:0000313" key="2">
    <source>
        <dbReference type="EMBL" id="SFK46180.1"/>
    </source>
</evidence>
<accession>A0A1I3ZQM4</accession>
<dbReference type="EMBL" id="FOSK01000005">
    <property type="protein sequence ID" value="SFK46180.1"/>
    <property type="molecule type" value="Genomic_DNA"/>
</dbReference>
<protein>
    <submittedName>
        <fullName evidence="2">Uncharacterized protein</fullName>
    </submittedName>
</protein>
<gene>
    <name evidence="2" type="ORF">SAMN04488518_105206</name>
</gene>
<name>A0A1I3ZQM4_9HYPH</name>
<organism evidence="2 3">
    <name type="scientific">Pseudovibrio ascidiaceicola</name>
    <dbReference type="NCBI Taxonomy" id="285279"/>
    <lineage>
        <taxon>Bacteria</taxon>
        <taxon>Pseudomonadati</taxon>
        <taxon>Pseudomonadota</taxon>
        <taxon>Alphaproteobacteria</taxon>
        <taxon>Hyphomicrobiales</taxon>
        <taxon>Stappiaceae</taxon>
        <taxon>Pseudovibrio</taxon>
    </lineage>
</organism>
<sequence length="41" mass="4719">MDAALYIGIFLICIGSLLTFYKITQRPEYDLLRKHSFGRGP</sequence>